<evidence type="ECO:0000256" key="10">
    <source>
        <dbReference type="PROSITE-ProRule" id="PRU01360"/>
    </source>
</evidence>
<dbReference type="Gene3D" id="2.60.40.1120">
    <property type="entry name" value="Carboxypeptidase-like, regulatory domain"/>
    <property type="match status" value="1"/>
</dbReference>
<evidence type="ECO:0000256" key="5">
    <source>
        <dbReference type="ARBA" id="ARBA00022729"/>
    </source>
</evidence>
<name>A0A7X9RWE1_9BACT</name>
<proteinExistence type="inferred from homology"/>
<dbReference type="Pfam" id="PF00593">
    <property type="entry name" value="TonB_dep_Rec_b-barrel"/>
    <property type="match status" value="1"/>
</dbReference>
<dbReference type="GO" id="GO:0009279">
    <property type="term" value="C:cell outer membrane"/>
    <property type="evidence" value="ECO:0007669"/>
    <property type="project" value="UniProtKB-SubCell"/>
</dbReference>
<accession>A0A7X9RWE1</accession>
<protein>
    <submittedName>
        <fullName evidence="15">TonB-dependent receptor</fullName>
    </submittedName>
</protein>
<evidence type="ECO:0000256" key="7">
    <source>
        <dbReference type="ARBA" id="ARBA00023136"/>
    </source>
</evidence>
<keyword evidence="5 12" id="KW-0732">Signal</keyword>
<evidence type="ECO:0000313" key="16">
    <source>
        <dbReference type="Proteomes" id="UP000576082"/>
    </source>
</evidence>
<dbReference type="InterPro" id="IPR012910">
    <property type="entry name" value="Plug_dom"/>
</dbReference>
<feature type="domain" description="TonB-dependent receptor-like beta-barrel" evidence="13">
    <location>
        <begin position="334"/>
        <end position="811"/>
    </location>
</feature>
<keyword evidence="9 10" id="KW-0998">Cell outer membrane</keyword>
<feature type="signal peptide" evidence="12">
    <location>
        <begin position="1"/>
        <end position="19"/>
    </location>
</feature>
<keyword evidence="2 10" id="KW-0813">Transport</keyword>
<evidence type="ECO:0000256" key="6">
    <source>
        <dbReference type="ARBA" id="ARBA00023077"/>
    </source>
</evidence>
<dbReference type="InterPro" id="IPR039426">
    <property type="entry name" value="TonB-dep_rcpt-like"/>
</dbReference>
<dbReference type="Gene3D" id="2.40.170.20">
    <property type="entry name" value="TonB-dependent receptor, beta-barrel domain"/>
    <property type="match status" value="1"/>
</dbReference>
<keyword evidence="6 11" id="KW-0798">TonB box</keyword>
<organism evidence="15 16">
    <name type="scientific">Flammeovirga aprica JL-4</name>
    <dbReference type="NCBI Taxonomy" id="694437"/>
    <lineage>
        <taxon>Bacteria</taxon>
        <taxon>Pseudomonadati</taxon>
        <taxon>Bacteroidota</taxon>
        <taxon>Cytophagia</taxon>
        <taxon>Cytophagales</taxon>
        <taxon>Flammeovirgaceae</taxon>
        <taxon>Flammeovirga</taxon>
    </lineage>
</organism>
<reference evidence="15 16" key="1">
    <citation type="submission" date="2020-04" db="EMBL/GenBank/DDBJ databases">
        <title>Flammeovirga sp. SR4, a novel species isolated from seawater.</title>
        <authorList>
            <person name="Wang X."/>
        </authorList>
    </citation>
    <scope>NUCLEOTIDE SEQUENCE [LARGE SCALE GENOMIC DNA]</scope>
    <source>
        <strain evidence="15 16">ATCC 23126</strain>
    </source>
</reference>
<dbReference type="Gene3D" id="2.170.130.10">
    <property type="entry name" value="TonB-dependent receptor, plug domain"/>
    <property type="match status" value="1"/>
</dbReference>
<dbReference type="PANTHER" id="PTHR30069:SF29">
    <property type="entry name" value="HEMOGLOBIN AND HEMOGLOBIN-HAPTOGLOBIN-BINDING PROTEIN 1-RELATED"/>
    <property type="match status" value="1"/>
</dbReference>
<dbReference type="InterPro" id="IPR037066">
    <property type="entry name" value="Plug_dom_sf"/>
</dbReference>
<keyword evidence="8 15" id="KW-0675">Receptor</keyword>
<dbReference type="InterPro" id="IPR008969">
    <property type="entry name" value="CarboxyPept-like_regulatory"/>
</dbReference>
<evidence type="ECO:0000256" key="8">
    <source>
        <dbReference type="ARBA" id="ARBA00023170"/>
    </source>
</evidence>
<evidence type="ECO:0000256" key="3">
    <source>
        <dbReference type="ARBA" id="ARBA00022452"/>
    </source>
</evidence>
<feature type="chain" id="PRO_5031425343" evidence="12">
    <location>
        <begin position="20"/>
        <end position="849"/>
    </location>
</feature>
<evidence type="ECO:0000259" key="14">
    <source>
        <dbReference type="Pfam" id="PF07715"/>
    </source>
</evidence>
<dbReference type="Proteomes" id="UP000576082">
    <property type="component" value="Unassembled WGS sequence"/>
</dbReference>
<comment type="similarity">
    <text evidence="10 11">Belongs to the TonB-dependent receptor family.</text>
</comment>
<evidence type="ECO:0000313" key="15">
    <source>
        <dbReference type="EMBL" id="NME69945.1"/>
    </source>
</evidence>
<dbReference type="GO" id="GO:0015344">
    <property type="term" value="F:siderophore uptake transmembrane transporter activity"/>
    <property type="evidence" value="ECO:0007669"/>
    <property type="project" value="TreeGrafter"/>
</dbReference>
<keyword evidence="16" id="KW-1185">Reference proteome</keyword>
<dbReference type="PROSITE" id="PS52016">
    <property type="entry name" value="TONB_DEPENDENT_REC_3"/>
    <property type="match status" value="1"/>
</dbReference>
<evidence type="ECO:0000256" key="2">
    <source>
        <dbReference type="ARBA" id="ARBA00022448"/>
    </source>
</evidence>
<dbReference type="AlphaFoldDB" id="A0A7X9RWE1"/>
<dbReference type="SUPFAM" id="SSF49464">
    <property type="entry name" value="Carboxypeptidase regulatory domain-like"/>
    <property type="match status" value="1"/>
</dbReference>
<dbReference type="Pfam" id="PF13715">
    <property type="entry name" value="CarbopepD_reg_2"/>
    <property type="match status" value="1"/>
</dbReference>
<keyword evidence="7 10" id="KW-0472">Membrane</keyword>
<evidence type="ECO:0000256" key="12">
    <source>
        <dbReference type="SAM" id="SignalP"/>
    </source>
</evidence>
<dbReference type="EMBL" id="JABANE010000052">
    <property type="protein sequence ID" value="NME69945.1"/>
    <property type="molecule type" value="Genomic_DNA"/>
</dbReference>
<keyword evidence="4 10" id="KW-0812">Transmembrane</keyword>
<keyword evidence="3 10" id="KW-1134">Transmembrane beta strand</keyword>
<dbReference type="InterPro" id="IPR000531">
    <property type="entry name" value="Beta-barrel_TonB"/>
</dbReference>
<dbReference type="SUPFAM" id="SSF56935">
    <property type="entry name" value="Porins"/>
    <property type="match status" value="1"/>
</dbReference>
<evidence type="ECO:0000259" key="13">
    <source>
        <dbReference type="Pfam" id="PF00593"/>
    </source>
</evidence>
<sequence>MKKATLLLLSIIASLSLYAQEVTTVIKGTVIEQDVDQPVIGASVVIKGTTIGTTSDFDGNFSLKTSKTGAVTLIISFVGLQTIEQDVVLDGGEKNLGDQFMGSDAIGLAEVEVIASVAVDRKTPVAVSTVKSEIIEEKLGTKEFPEILKSTPGVYATKQGGGFGDSRINLRGFSDVNVAVLINGVPVNDMENGNVYWSNWAGLSDVTRSMQVQRGLGASKVAVPSIGGTINILTKTTDAEKGGNIYYGIGNNGREKIGITLSTGKMESGWAVTFSGSRTTGQGWVDATQFEGYSYFLNVSKEINKNHLLSFTAFGAPQIHGQRSTRKEIAFYDRYKTRANPDWGYLDGQVYNLATNFYHKPQVSLNHYWTINDHSNLSTSVYVSIGRGGGTGTLGAGKVFNNDYRLNDGLLDWERIRAENVAGDTVGGTGSETIMRASINNHNWYGALSVYDNQISDKLTFLGGIDVRYYKGLHYREVTDLLGGSFFINNDDINAPNKRTIEGDKVGYNNDGEVYWLGGFAQLEYSNDRLAAFVSAALSNTTYYRYDYFNYTPGNQKSDAFNFLGYSLKGGANYNINEHHNVFLNAGYLSRAPFFRTVFPNFRNEGNKDAVNEKIASVEVGYGYRHSNWTLNGNFYYTKWMDRAFTRTIPADQTGQDNDSFANILGVNATHMGFEFDARFQPNPKLTLTAMASLGDWTWDNDIEGVVVFDDNQNPIDTLNVYIAGLKVGNAAQTTAALGVSYELFKGFKIGADYNYFGNNYAEFDPTSRGNKEDKTDSWKMPDYNVFDLNLSYKFTIGNVNTLFTANVDNIFDEKYISDARDGFDHTAATAQVYYGVGTTYSMGLKLSF</sequence>
<comment type="caution">
    <text evidence="15">The sequence shown here is derived from an EMBL/GenBank/DDBJ whole genome shotgun (WGS) entry which is preliminary data.</text>
</comment>
<dbReference type="Pfam" id="PF07715">
    <property type="entry name" value="Plug"/>
    <property type="match status" value="1"/>
</dbReference>
<comment type="subcellular location">
    <subcellularLocation>
        <location evidence="1 10">Cell outer membrane</location>
        <topology evidence="1 10">Multi-pass membrane protein</topology>
    </subcellularLocation>
</comment>
<evidence type="ECO:0000256" key="9">
    <source>
        <dbReference type="ARBA" id="ARBA00023237"/>
    </source>
</evidence>
<dbReference type="RefSeq" id="WP_169658195.1">
    <property type="nucleotide sequence ID" value="NZ_JABANE010000052.1"/>
</dbReference>
<evidence type="ECO:0000256" key="11">
    <source>
        <dbReference type="RuleBase" id="RU003357"/>
    </source>
</evidence>
<dbReference type="PANTHER" id="PTHR30069">
    <property type="entry name" value="TONB-DEPENDENT OUTER MEMBRANE RECEPTOR"/>
    <property type="match status" value="1"/>
</dbReference>
<gene>
    <name evidence="15" type="ORF">HHU12_18375</name>
</gene>
<evidence type="ECO:0000256" key="4">
    <source>
        <dbReference type="ARBA" id="ARBA00022692"/>
    </source>
</evidence>
<dbReference type="GO" id="GO:0044718">
    <property type="term" value="P:siderophore transmembrane transport"/>
    <property type="evidence" value="ECO:0007669"/>
    <property type="project" value="TreeGrafter"/>
</dbReference>
<evidence type="ECO:0000256" key="1">
    <source>
        <dbReference type="ARBA" id="ARBA00004571"/>
    </source>
</evidence>
<feature type="domain" description="TonB-dependent receptor plug" evidence="14">
    <location>
        <begin position="121"/>
        <end position="228"/>
    </location>
</feature>
<dbReference type="InterPro" id="IPR036942">
    <property type="entry name" value="Beta-barrel_TonB_sf"/>
</dbReference>